<keyword evidence="3" id="KW-0804">Transcription</keyword>
<feature type="domain" description="HTH araC/xylS-type" evidence="4">
    <location>
        <begin position="287"/>
        <end position="385"/>
    </location>
</feature>
<evidence type="ECO:0000256" key="2">
    <source>
        <dbReference type="ARBA" id="ARBA00023125"/>
    </source>
</evidence>
<dbReference type="STRING" id="1941349.STSP1_02415"/>
<accession>A0A1W6LQD7</accession>
<keyword evidence="2" id="KW-0238">DNA-binding</keyword>
<dbReference type="SUPFAM" id="SSF46689">
    <property type="entry name" value="Homeodomain-like"/>
    <property type="match status" value="1"/>
</dbReference>
<dbReference type="Pfam" id="PF13377">
    <property type="entry name" value="Peripla_BP_3"/>
    <property type="match status" value="1"/>
</dbReference>
<evidence type="ECO:0000256" key="3">
    <source>
        <dbReference type="ARBA" id="ARBA00023163"/>
    </source>
</evidence>
<dbReference type="EMBL" id="CP021023">
    <property type="protein sequence ID" value="ARN57989.1"/>
    <property type="molecule type" value="Genomic_DNA"/>
</dbReference>
<evidence type="ECO:0000313" key="6">
    <source>
        <dbReference type="Proteomes" id="UP000193334"/>
    </source>
</evidence>
<organism evidence="5 6">
    <name type="scientific">Sedimentisphaera salicampi</name>
    <dbReference type="NCBI Taxonomy" id="1941349"/>
    <lineage>
        <taxon>Bacteria</taxon>
        <taxon>Pseudomonadati</taxon>
        <taxon>Planctomycetota</taxon>
        <taxon>Phycisphaerae</taxon>
        <taxon>Sedimentisphaerales</taxon>
        <taxon>Sedimentisphaeraceae</taxon>
        <taxon>Sedimentisphaera</taxon>
    </lineage>
</organism>
<dbReference type="Proteomes" id="UP000193334">
    <property type="component" value="Chromosome"/>
</dbReference>
<dbReference type="SMART" id="SM00342">
    <property type="entry name" value="HTH_ARAC"/>
    <property type="match status" value="1"/>
</dbReference>
<dbReference type="PANTHER" id="PTHR30146:SF24">
    <property type="entry name" value="XYLOSE OPERON REGULATORY PROTEIN"/>
    <property type="match status" value="1"/>
</dbReference>
<gene>
    <name evidence="5" type="primary">xylR_13</name>
    <name evidence="5" type="ORF">STSP1_02415</name>
</gene>
<dbReference type="SUPFAM" id="SSF53822">
    <property type="entry name" value="Periplasmic binding protein-like I"/>
    <property type="match status" value="1"/>
</dbReference>
<dbReference type="Pfam" id="PF12833">
    <property type="entry name" value="HTH_18"/>
    <property type="match status" value="1"/>
</dbReference>
<dbReference type="Gene3D" id="1.10.10.60">
    <property type="entry name" value="Homeodomain-like"/>
    <property type="match status" value="1"/>
</dbReference>
<dbReference type="KEGG" id="pbp:STSP1_02415"/>
<evidence type="ECO:0000256" key="1">
    <source>
        <dbReference type="ARBA" id="ARBA00023015"/>
    </source>
</evidence>
<dbReference type="PANTHER" id="PTHR30146">
    <property type="entry name" value="LACI-RELATED TRANSCRIPTIONAL REPRESSOR"/>
    <property type="match status" value="1"/>
</dbReference>
<dbReference type="InterPro" id="IPR009057">
    <property type="entry name" value="Homeodomain-like_sf"/>
</dbReference>
<name>A0A1W6LQD7_9BACT</name>
<keyword evidence="1" id="KW-0805">Transcription regulation</keyword>
<dbReference type="GO" id="GO:0003700">
    <property type="term" value="F:DNA-binding transcription factor activity"/>
    <property type="evidence" value="ECO:0007669"/>
    <property type="project" value="InterPro"/>
</dbReference>
<evidence type="ECO:0000259" key="4">
    <source>
        <dbReference type="PROSITE" id="PS01124"/>
    </source>
</evidence>
<keyword evidence="6" id="KW-1185">Reference proteome</keyword>
<dbReference type="GO" id="GO:0000976">
    <property type="term" value="F:transcription cis-regulatory region binding"/>
    <property type="evidence" value="ECO:0007669"/>
    <property type="project" value="TreeGrafter"/>
</dbReference>
<dbReference type="PROSITE" id="PS01124">
    <property type="entry name" value="HTH_ARAC_FAMILY_2"/>
    <property type="match status" value="1"/>
</dbReference>
<dbReference type="InterPro" id="IPR028082">
    <property type="entry name" value="Peripla_BP_I"/>
</dbReference>
<dbReference type="AlphaFoldDB" id="A0A1W6LQD7"/>
<proteinExistence type="predicted"/>
<dbReference type="InterPro" id="IPR046335">
    <property type="entry name" value="LacI/GalR-like_sensor"/>
</dbReference>
<dbReference type="Gene3D" id="3.40.50.2300">
    <property type="match status" value="2"/>
</dbReference>
<reference evidence="6" key="1">
    <citation type="submission" date="2017-04" db="EMBL/GenBank/DDBJ databases">
        <title>Comparative genomics and description of representatives of a novel lineage of planctomycetes thriving in anoxic sediments.</title>
        <authorList>
            <person name="Spring S."/>
            <person name="Bunk B."/>
            <person name="Sproer C."/>
        </authorList>
    </citation>
    <scope>NUCLEOTIDE SEQUENCE [LARGE SCALE GENOMIC DNA]</scope>
    <source>
        <strain evidence="6">ST-PulAB-D4</strain>
    </source>
</reference>
<dbReference type="InterPro" id="IPR018060">
    <property type="entry name" value="HTH_AraC"/>
</dbReference>
<protein>
    <submittedName>
        <fullName evidence="5">Xylose operon regulatory protein</fullName>
    </submittedName>
</protein>
<evidence type="ECO:0000313" key="5">
    <source>
        <dbReference type="EMBL" id="ARN57989.1"/>
    </source>
</evidence>
<dbReference type="CDD" id="cd01543">
    <property type="entry name" value="PBP1_XylR"/>
    <property type="match status" value="1"/>
</dbReference>
<sequence>MEIPKVILLVENSRAFGRNILRGIARYSATNGPWSFFRPEAFYLHPGKAAIPELEFIKKVGADGIIMRETPNTEKILSLGIPTILSSYLQKEYTGAVQVLNDNEKIGSMGAEHLINKGFKNFAFCGNRKFFWSNERREGFINRAEKAKLQSVFVKEKYKNTKRSNQHEIIRELNEWITTLPLPIGIMTCTDEYAQYIAEAAKISELRIPEDVAVLGVDNDDFICDLTYPTLSSIELSAEQAGFECAANLDILMKNPEYSKGEIIVNPLYIKERHSTNILAANIPEIVASLKFIENNIEERISVQDVADYVCISRRSLERLFANQLQRSVFEMIKEMRLARIIKYLSNTELSAGEISRIIGFSEEASLSKFFRKEKGISLRKFRKLINSNKF</sequence>